<dbReference type="PROSITE" id="PS00622">
    <property type="entry name" value="HTH_LUXR_1"/>
    <property type="match status" value="1"/>
</dbReference>
<dbReference type="Gene3D" id="1.10.10.10">
    <property type="entry name" value="Winged helix-like DNA-binding domain superfamily/Winged helix DNA-binding domain"/>
    <property type="match status" value="1"/>
</dbReference>
<gene>
    <name evidence="6" type="ORF">ACFSQ3_10280</name>
</gene>
<dbReference type="SUPFAM" id="SSF52172">
    <property type="entry name" value="CheY-like"/>
    <property type="match status" value="1"/>
</dbReference>
<dbReference type="Pfam" id="PF00196">
    <property type="entry name" value="GerE"/>
    <property type="match status" value="1"/>
</dbReference>
<dbReference type="Proteomes" id="UP001597393">
    <property type="component" value="Unassembled WGS sequence"/>
</dbReference>
<evidence type="ECO:0000313" key="6">
    <source>
        <dbReference type="EMBL" id="MFD2599341.1"/>
    </source>
</evidence>
<dbReference type="PRINTS" id="PR00038">
    <property type="entry name" value="HTHLUXR"/>
</dbReference>
<protein>
    <submittedName>
        <fullName evidence="6">Response regulator</fullName>
    </submittedName>
</protein>
<dbReference type="InterPro" id="IPR011006">
    <property type="entry name" value="CheY-like_superfamily"/>
</dbReference>
<dbReference type="SMART" id="SM00448">
    <property type="entry name" value="REC"/>
    <property type="match status" value="1"/>
</dbReference>
<dbReference type="CDD" id="cd06170">
    <property type="entry name" value="LuxR_C_like"/>
    <property type="match status" value="1"/>
</dbReference>
<dbReference type="RefSeq" id="WP_380869467.1">
    <property type="nucleotide sequence ID" value="NZ_JBHUMA010000006.1"/>
</dbReference>
<dbReference type="Pfam" id="PF00072">
    <property type="entry name" value="Response_reg"/>
    <property type="match status" value="1"/>
</dbReference>
<dbReference type="EMBL" id="JBHUMA010000006">
    <property type="protein sequence ID" value="MFD2599341.1"/>
    <property type="molecule type" value="Genomic_DNA"/>
</dbReference>
<dbReference type="PROSITE" id="PS50110">
    <property type="entry name" value="RESPONSE_REGULATORY"/>
    <property type="match status" value="1"/>
</dbReference>
<dbReference type="SUPFAM" id="SSF46894">
    <property type="entry name" value="C-terminal effector domain of the bipartite response regulators"/>
    <property type="match status" value="1"/>
</dbReference>
<evidence type="ECO:0000259" key="4">
    <source>
        <dbReference type="PROSITE" id="PS50043"/>
    </source>
</evidence>
<keyword evidence="2" id="KW-0238">DNA-binding</keyword>
<name>A0ABW5NJM9_9SPHI</name>
<dbReference type="InterPro" id="IPR036388">
    <property type="entry name" value="WH-like_DNA-bd_sf"/>
</dbReference>
<keyword evidence="7" id="KW-1185">Reference proteome</keyword>
<comment type="caution">
    <text evidence="6">The sequence shown here is derived from an EMBL/GenBank/DDBJ whole genome shotgun (WGS) entry which is preliminary data.</text>
</comment>
<dbReference type="Gene3D" id="3.40.50.2300">
    <property type="match status" value="1"/>
</dbReference>
<keyword evidence="1 3" id="KW-0597">Phosphoprotein</keyword>
<dbReference type="InterPro" id="IPR016032">
    <property type="entry name" value="Sig_transdc_resp-reg_C-effctor"/>
</dbReference>
<dbReference type="InterPro" id="IPR001789">
    <property type="entry name" value="Sig_transdc_resp-reg_receiver"/>
</dbReference>
<dbReference type="InterPro" id="IPR000792">
    <property type="entry name" value="Tscrpt_reg_LuxR_C"/>
</dbReference>
<dbReference type="CDD" id="cd17535">
    <property type="entry name" value="REC_NarL-like"/>
    <property type="match status" value="1"/>
</dbReference>
<feature type="domain" description="HTH luxR-type" evidence="4">
    <location>
        <begin position="140"/>
        <end position="205"/>
    </location>
</feature>
<proteinExistence type="predicted"/>
<evidence type="ECO:0000256" key="3">
    <source>
        <dbReference type="PROSITE-ProRule" id="PRU00169"/>
    </source>
</evidence>
<accession>A0ABW5NJM9</accession>
<reference evidence="7" key="1">
    <citation type="journal article" date="2019" name="Int. J. Syst. Evol. Microbiol.">
        <title>The Global Catalogue of Microorganisms (GCM) 10K type strain sequencing project: providing services to taxonomists for standard genome sequencing and annotation.</title>
        <authorList>
            <consortium name="The Broad Institute Genomics Platform"/>
            <consortium name="The Broad Institute Genome Sequencing Center for Infectious Disease"/>
            <person name="Wu L."/>
            <person name="Ma J."/>
        </authorList>
    </citation>
    <scope>NUCLEOTIDE SEQUENCE [LARGE SCALE GENOMIC DNA]</scope>
    <source>
        <strain evidence="7">KCTC 42248</strain>
    </source>
</reference>
<evidence type="ECO:0000259" key="5">
    <source>
        <dbReference type="PROSITE" id="PS50110"/>
    </source>
</evidence>
<dbReference type="InterPro" id="IPR039420">
    <property type="entry name" value="WalR-like"/>
</dbReference>
<dbReference type="PANTHER" id="PTHR43214:SF43">
    <property type="entry name" value="TWO-COMPONENT RESPONSE REGULATOR"/>
    <property type="match status" value="1"/>
</dbReference>
<dbReference type="SMART" id="SM00421">
    <property type="entry name" value="HTH_LUXR"/>
    <property type="match status" value="1"/>
</dbReference>
<feature type="domain" description="Response regulatory" evidence="5">
    <location>
        <begin position="7"/>
        <end position="123"/>
    </location>
</feature>
<evidence type="ECO:0000256" key="1">
    <source>
        <dbReference type="ARBA" id="ARBA00022553"/>
    </source>
</evidence>
<evidence type="ECO:0000313" key="7">
    <source>
        <dbReference type="Proteomes" id="UP001597393"/>
    </source>
</evidence>
<feature type="modified residue" description="4-aspartylphosphate" evidence="3">
    <location>
        <position position="58"/>
    </location>
</feature>
<dbReference type="PROSITE" id="PS50043">
    <property type="entry name" value="HTH_LUXR_2"/>
    <property type="match status" value="1"/>
</dbReference>
<evidence type="ECO:0000256" key="2">
    <source>
        <dbReference type="ARBA" id="ARBA00023125"/>
    </source>
</evidence>
<organism evidence="6 7">
    <name type="scientific">Sphingobacterium corticis</name>
    <dbReference type="NCBI Taxonomy" id="1812823"/>
    <lineage>
        <taxon>Bacteria</taxon>
        <taxon>Pseudomonadati</taxon>
        <taxon>Bacteroidota</taxon>
        <taxon>Sphingobacteriia</taxon>
        <taxon>Sphingobacteriales</taxon>
        <taxon>Sphingobacteriaceae</taxon>
        <taxon>Sphingobacterium</taxon>
    </lineage>
</organism>
<dbReference type="InterPro" id="IPR058245">
    <property type="entry name" value="NreC/VraR/RcsB-like_REC"/>
</dbReference>
<sequence length="207" mass="23391">MIIEKIKVIVIDDHPLVLNGFEHILRDAESIELLATFSNAKLAISFLEQQHVDVILLDINMPEMDGFEAIQYVQKKFPMVHVVAISNLKEASVATRMLHYGAKGYLLKNVSAEELVDAVEQVCEGKQIVSLEMRDMLKTTDYEVPFVTRRESEVLALLASGLTTADIAEKIFISPLTVESHRRNLLQKFKVNNVASLIHRATEMKFI</sequence>
<dbReference type="PANTHER" id="PTHR43214">
    <property type="entry name" value="TWO-COMPONENT RESPONSE REGULATOR"/>
    <property type="match status" value="1"/>
</dbReference>